<protein>
    <submittedName>
        <fullName evidence="1">Uncharacterized protein</fullName>
    </submittedName>
</protein>
<proteinExistence type="predicted"/>
<dbReference type="RefSeq" id="XP_066709837.1">
    <property type="nucleotide sequence ID" value="XM_066864876.1"/>
</dbReference>
<dbReference type="Proteomes" id="UP001480595">
    <property type="component" value="Unassembled WGS sequence"/>
</dbReference>
<dbReference type="GeneID" id="92097939"/>
<accession>A0ABR1T8R0</accession>
<evidence type="ECO:0000313" key="1">
    <source>
        <dbReference type="EMBL" id="KAK8042984.1"/>
    </source>
</evidence>
<evidence type="ECO:0000313" key="2">
    <source>
        <dbReference type="Proteomes" id="UP001480595"/>
    </source>
</evidence>
<reference evidence="1 2" key="1">
    <citation type="submission" date="2023-01" db="EMBL/GenBank/DDBJ databases">
        <title>Analysis of 21 Apiospora genomes using comparative genomics revels a genus with tremendous synthesis potential of carbohydrate active enzymes and secondary metabolites.</title>
        <authorList>
            <person name="Sorensen T."/>
        </authorList>
    </citation>
    <scope>NUCLEOTIDE SEQUENCE [LARGE SCALE GENOMIC DNA]</scope>
    <source>
        <strain evidence="1 2">CBS 135458</strain>
    </source>
</reference>
<sequence>MDSSPSAKQVKIRTRVSLIGANSKVSARPLRGPDGFFRAPGNPGTALPSIIIPIFSSPIIRGRGRGRRGVGRLLLQLRRRPVAPAPDPDPVAAVVDVMVWYFCPFFPPPELKKVPPKQLGKTRFSSCAAP</sequence>
<organism evidence="1 2">
    <name type="scientific">Apiospora phragmitis</name>
    <dbReference type="NCBI Taxonomy" id="2905665"/>
    <lineage>
        <taxon>Eukaryota</taxon>
        <taxon>Fungi</taxon>
        <taxon>Dikarya</taxon>
        <taxon>Ascomycota</taxon>
        <taxon>Pezizomycotina</taxon>
        <taxon>Sordariomycetes</taxon>
        <taxon>Xylariomycetidae</taxon>
        <taxon>Amphisphaeriales</taxon>
        <taxon>Apiosporaceae</taxon>
        <taxon>Apiospora</taxon>
    </lineage>
</organism>
<gene>
    <name evidence="1" type="ORF">PG994_013467</name>
</gene>
<name>A0ABR1T8R0_9PEZI</name>
<dbReference type="EMBL" id="JAQQWL010000013">
    <property type="protein sequence ID" value="KAK8042984.1"/>
    <property type="molecule type" value="Genomic_DNA"/>
</dbReference>
<keyword evidence="2" id="KW-1185">Reference proteome</keyword>
<comment type="caution">
    <text evidence="1">The sequence shown here is derived from an EMBL/GenBank/DDBJ whole genome shotgun (WGS) entry which is preliminary data.</text>
</comment>